<dbReference type="InterPro" id="IPR029045">
    <property type="entry name" value="ClpP/crotonase-like_dom_sf"/>
</dbReference>
<name>A0ABS7VUB7_9HYPH</name>
<evidence type="ECO:0000256" key="5">
    <source>
        <dbReference type="ARBA" id="ARBA00023027"/>
    </source>
</evidence>
<protein>
    <submittedName>
        <fullName evidence="10">3-hydroxyacyl-CoA dehydrogenase/enoyl-CoA hydratase family protein</fullName>
    </submittedName>
</protein>
<keyword evidence="6" id="KW-0443">Lipid metabolism</keyword>
<evidence type="ECO:0000256" key="1">
    <source>
        <dbReference type="ARBA" id="ARBA00005005"/>
    </source>
</evidence>
<proteinExistence type="predicted"/>
<evidence type="ECO:0000313" key="11">
    <source>
        <dbReference type="Proteomes" id="UP000704176"/>
    </source>
</evidence>
<comment type="caution">
    <text evidence="10">The sequence shown here is derived from an EMBL/GenBank/DDBJ whole genome shotgun (WGS) entry which is preliminary data.</text>
</comment>
<comment type="catalytic activity">
    <reaction evidence="7">
        <text>a (3S)-3-hydroxyacyl-CoA + NAD(+) = a 3-oxoacyl-CoA + NADH + H(+)</text>
        <dbReference type="Rhea" id="RHEA:22432"/>
        <dbReference type="ChEBI" id="CHEBI:15378"/>
        <dbReference type="ChEBI" id="CHEBI:57318"/>
        <dbReference type="ChEBI" id="CHEBI:57540"/>
        <dbReference type="ChEBI" id="CHEBI:57945"/>
        <dbReference type="ChEBI" id="CHEBI:90726"/>
        <dbReference type="EC" id="1.1.1.35"/>
    </reaction>
</comment>
<dbReference type="PANTHER" id="PTHR48075">
    <property type="entry name" value="3-HYDROXYACYL-COA DEHYDROGENASE FAMILY PROTEIN"/>
    <property type="match status" value="1"/>
</dbReference>
<dbReference type="EMBL" id="JAIRBM010000018">
    <property type="protein sequence ID" value="MBZ6078492.1"/>
    <property type="molecule type" value="Genomic_DNA"/>
</dbReference>
<evidence type="ECO:0000256" key="2">
    <source>
        <dbReference type="ARBA" id="ARBA00022832"/>
    </source>
</evidence>
<keyword evidence="2" id="KW-0276">Fatty acid metabolism</keyword>
<keyword evidence="4" id="KW-0560">Oxidoreductase</keyword>
<dbReference type="Proteomes" id="UP000704176">
    <property type="component" value="Unassembled WGS sequence"/>
</dbReference>
<sequence length="774" mass="81607">MNAPARISFPQALGMETSGIRRVAVIGAGSMGSGIAAQFANAGILVDLLDVPGHENRNGPAEGGVARQVKAGGFMGAECPTLVRTGNVSDHLHRLAEADWIVEAVIEDLAIKRDLYRRIETIRRPGTIVSSNTSTIPRAELVEGLRDDFARDFIITHFFNPPRVMQLVEIVSAPENRADLVKRAVTASEAVLGKTVVMCRDTPGFIANRIGCYWIAVGICEAMRLGLSVEEADAVNAAFGIPRTGVFGLLDLIGIDLVPHVWGSLMRMLPVTDDIHTFDLPANPLVRTMIAGGRHGRKTSQGFYRKTKDGSREVLDLTSSTYRPEASVARDALPGGGDLAALLADDGKLGTYAFSVLSHVVAYAAQHGSELAADVAAIDTAIALGYSWREGPFRLADRAGINTLVKRMAAAGKPVPPLLTGIEAQNGFYDRGPLLTTGAGRASLKAPSLLSEAAVIAGNTGARLRDIGDGVACFEVTTKMGTLGPDAFDMLEDTLARAGQDYQALVIGNEDARAFSAGADLSFILRLIDGDGLEALRSYIGRGQELFLAMKYLPVPVIAAAHGFALGGGCELMLHADAIVAHAELNAGLPEMKVGLIPAWGGCTQLLLRAQEGESAKGPVASATRAFETIQSAGMSGSALQAREMGLLRNTDGIVMHRSHLIPAAKSRALAMVEEGYSPPERALLTAAGPSGRLGLLAPVSAAVQAGRLSATDDVIAGMLASVLVGGSGGDPTRLMTEADVMRLERETLVALAKMPTTRVRMEHMRKTGKPLKD</sequence>
<reference evidence="10 11" key="1">
    <citation type="submission" date="2021-09" db="EMBL/GenBank/DDBJ databases">
        <title>The complete genome sequence of a new microorganism.</title>
        <authorList>
            <person name="Zi Z."/>
        </authorList>
    </citation>
    <scope>NUCLEOTIDE SEQUENCE [LARGE SCALE GENOMIC DNA]</scope>
    <source>
        <strain evidence="10 11">WGZ8</strain>
    </source>
</reference>
<accession>A0ABS7VUB7</accession>
<organism evidence="10 11">
    <name type="scientific">Microvirga puerhi</name>
    <dbReference type="NCBI Taxonomy" id="2876078"/>
    <lineage>
        <taxon>Bacteria</taxon>
        <taxon>Pseudomonadati</taxon>
        <taxon>Pseudomonadota</taxon>
        <taxon>Alphaproteobacteria</taxon>
        <taxon>Hyphomicrobiales</taxon>
        <taxon>Methylobacteriaceae</taxon>
        <taxon>Microvirga</taxon>
    </lineage>
</organism>
<dbReference type="Gene3D" id="3.90.226.10">
    <property type="entry name" value="2-enoyl-CoA Hydratase, Chain A, domain 1"/>
    <property type="match status" value="1"/>
</dbReference>
<evidence type="ECO:0000313" key="10">
    <source>
        <dbReference type="EMBL" id="MBZ6078492.1"/>
    </source>
</evidence>
<evidence type="ECO:0000259" key="9">
    <source>
        <dbReference type="Pfam" id="PF02737"/>
    </source>
</evidence>
<evidence type="ECO:0000259" key="8">
    <source>
        <dbReference type="Pfam" id="PF00725"/>
    </source>
</evidence>
<dbReference type="SUPFAM" id="SSF48179">
    <property type="entry name" value="6-phosphogluconate dehydrogenase C-terminal domain-like"/>
    <property type="match status" value="2"/>
</dbReference>
<evidence type="ECO:0000256" key="4">
    <source>
        <dbReference type="ARBA" id="ARBA00023002"/>
    </source>
</evidence>
<dbReference type="InterPro" id="IPR001753">
    <property type="entry name" value="Enoyl-CoA_hydra/iso"/>
</dbReference>
<dbReference type="InterPro" id="IPR006108">
    <property type="entry name" value="3HC_DH_C"/>
</dbReference>
<keyword evidence="3" id="KW-0442">Lipid degradation</keyword>
<dbReference type="Pfam" id="PF02737">
    <property type="entry name" value="3HCDH_N"/>
    <property type="match status" value="1"/>
</dbReference>
<dbReference type="Gene3D" id="1.10.1040.50">
    <property type="match status" value="1"/>
</dbReference>
<keyword evidence="5" id="KW-0520">NAD</keyword>
<dbReference type="Gene3D" id="3.40.50.720">
    <property type="entry name" value="NAD(P)-binding Rossmann-like Domain"/>
    <property type="match status" value="1"/>
</dbReference>
<dbReference type="RefSeq" id="WP_224315240.1">
    <property type="nucleotide sequence ID" value="NZ_JAIRBM010000018.1"/>
</dbReference>
<dbReference type="InterPro" id="IPR008927">
    <property type="entry name" value="6-PGluconate_DH-like_C_sf"/>
</dbReference>
<dbReference type="InterPro" id="IPR036291">
    <property type="entry name" value="NAD(P)-bd_dom_sf"/>
</dbReference>
<feature type="domain" description="3-hydroxyacyl-CoA dehydrogenase C-terminal" evidence="8">
    <location>
        <begin position="204"/>
        <end position="305"/>
    </location>
</feature>
<evidence type="ECO:0000256" key="3">
    <source>
        <dbReference type="ARBA" id="ARBA00022963"/>
    </source>
</evidence>
<dbReference type="InterPro" id="IPR006176">
    <property type="entry name" value="3-OHacyl-CoA_DH_NAD-bd"/>
</dbReference>
<evidence type="ECO:0000256" key="7">
    <source>
        <dbReference type="ARBA" id="ARBA00049556"/>
    </source>
</evidence>
<dbReference type="SUPFAM" id="SSF51735">
    <property type="entry name" value="NAD(P)-binding Rossmann-fold domains"/>
    <property type="match status" value="1"/>
</dbReference>
<feature type="domain" description="3-hydroxyacyl-CoA dehydrogenase NAD binding" evidence="9">
    <location>
        <begin position="23"/>
        <end position="202"/>
    </location>
</feature>
<dbReference type="SUPFAM" id="SSF52096">
    <property type="entry name" value="ClpP/crotonase"/>
    <property type="match status" value="1"/>
</dbReference>
<dbReference type="CDD" id="cd06558">
    <property type="entry name" value="crotonase-like"/>
    <property type="match status" value="1"/>
</dbReference>
<gene>
    <name evidence="10" type="ORF">K9B37_19730</name>
</gene>
<comment type="pathway">
    <text evidence="1">Lipid metabolism; fatty acid beta-oxidation.</text>
</comment>
<dbReference type="PANTHER" id="PTHR48075:SF7">
    <property type="entry name" value="3-HYDROXYACYL-COA DEHYDROGENASE-RELATED"/>
    <property type="match status" value="1"/>
</dbReference>
<dbReference type="Pfam" id="PF00378">
    <property type="entry name" value="ECH_1"/>
    <property type="match status" value="1"/>
</dbReference>
<keyword evidence="11" id="KW-1185">Reference proteome</keyword>
<evidence type="ECO:0000256" key="6">
    <source>
        <dbReference type="ARBA" id="ARBA00023098"/>
    </source>
</evidence>
<dbReference type="Pfam" id="PF00725">
    <property type="entry name" value="3HCDH"/>
    <property type="match status" value="1"/>
</dbReference>